<evidence type="ECO:0000313" key="2">
    <source>
        <dbReference type="Proteomes" id="UP001143328"/>
    </source>
</evidence>
<keyword evidence="2" id="KW-1185">Reference proteome</keyword>
<reference evidence="1" key="2">
    <citation type="submission" date="2023-01" db="EMBL/GenBank/DDBJ databases">
        <authorList>
            <person name="Sun Q."/>
            <person name="Evtushenko L."/>
        </authorList>
    </citation>
    <scope>NUCLEOTIDE SEQUENCE</scope>
    <source>
        <strain evidence="1">VKM B-2935</strain>
    </source>
</reference>
<dbReference type="PANTHER" id="PTHR35841:SF1">
    <property type="entry name" value="PHOSPHONATES-BINDING PERIPLASMIC PROTEIN"/>
    <property type="match status" value="1"/>
</dbReference>
<dbReference type="RefSeq" id="WP_271195097.1">
    <property type="nucleotide sequence ID" value="NZ_BSFN01000004.1"/>
</dbReference>
<evidence type="ECO:0008006" key="3">
    <source>
        <dbReference type="Google" id="ProtNLM"/>
    </source>
</evidence>
<dbReference type="SUPFAM" id="SSF53850">
    <property type="entry name" value="Periplasmic binding protein-like II"/>
    <property type="match status" value="1"/>
</dbReference>
<proteinExistence type="predicted"/>
<dbReference type="AlphaFoldDB" id="A0A9W6K4Y7"/>
<dbReference type="PANTHER" id="PTHR35841">
    <property type="entry name" value="PHOSPHONATES-BINDING PERIPLASMIC PROTEIN"/>
    <property type="match status" value="1"/>
</dbReference>
<reference evidence="1" key="1">
    <citation type="journal article" date="2014" name="Int. J. Syst. Evol. Microbiol.">
        <title>Complete genome sequence of Corynebacterium casei LMG S-19264T (=DSM 44701T), isolated from a smear-ripened cheese.</title>
        <authorList>
            <consortium name="US DOE Joint Genome Institute (JGI-PGF)"/>
            <person name="Walter F."/>
            <person name="Albersmeier A."/>
            <person name="Kalinowski J."/>
            <person name="Ruckert C."/>
        </authorList>
    </citation>
    <scope>NUCLEOTIDE SEQUENCE</scope>
    <source>
        <strain evidence="1">VKM B-2935</strain>
    </source>
</reference>
<gene>
    <name evidence="1" type="ORF">GCM10017655_19540</name>
</gene>
<evidence type="ECO:0000313" key="1">
    <source>
        <dbReference type="EMBL" id="GLK88892.1"/>
    </source>
</evidence>
<dbReference type="Gene3D" id="3.40.190.10">
    <property type="entry name" value="Periplasmic binding protein-like II"/>
    <property type="match status" value="1"/>
</dbReference>
<comment type="caution">
    <text evidence="1">The sequence shown here is derived from an EMBL/GenBank/DDBJ whole genome shotgun (WGS) entry which is preliminary data.</text>
</comment>
<protein>
    <recommendedName>
        <fullName evidence="3">Phosphate ABC transporter substrate-binding protein</fullName>
    </recommendedName>
</protein>
<dbReference type="Proteomes" id="UP001143328">
    <property type="component" value="Unassembled WGS sequence"/>
</dbReference>
<dbReference type="EMBL" id="BSFN01000004">
    <property type="protein sequence ID" value="GLK88892.1"/>
    <property type="molecule type" value="Genomic_DNA"/>
</dbReference>
<sequence>MPRGHAELLMYPAPEPVRQASEQWLTRTLALLDAERLPWAGSDVHALFRTPELLLTQTCGYPLMTQLRGQVRLVGRPDFDLPHSHNGEHCSLLLVREDETRNSLPALRGCRGAANSLDSNTGMNLLRHALAPWQQDGRYFSSLELSGSHRQSLAWLREGRVDLIAVDCVTFAYLALYAAEEVTGLRLLQTSAPSPTLPYITAADEQQAQRIRAALNQALLDEPEAAQVLRIRQVLPASEADYQVLLTYERHAAELGVYAP</sequence>
<name>A0A9W6K4Y7_9PSED</name>
<dbReference type="Pfam" id="PF12974">
    <property type="entry name" value="Phosphonate-bd"/>
    <property type="match status" value="1"/>
</dbReference>
<accession>A0A9W6K4Y7</accession>
<organism evidence="1 2">
    <name type="scientific">Pseudomonas turukhanskensis</name>
    <dbReference type="NCBI Taxonomy" id="1806536"/>
    <lineage>
        <taxon>Bacteria</taxon>
        <taxon>Pseudomonadati</taxon>
        <taxon>Pseudomonadota</taxon>
        <taxon>Gammaproteobacteria</taxon>
        <taxon>Pseudomonadales</taxon>
        <taxon>Pseudomonadaceae</taxon>
        <taxon>Pseudomonas</taxon>
    </lineage>
</organism>